<protein>
    <submittedName>
        <fullName evidence="2">Uncharacterized protein</fullName>
    </submittedName>
</protein>
<name>A0A1Y0IJ66_9GAMM</name>
<evidence type="ECO:0000313" key="2">
    <source>
        <dbReference type="EMBL" id="ARU59434.1"/>
    </source>
</evidence>
<feature type="region of interest" description="Disordered" evidence="1">
    <location>
        <begin position="1"/>
        <end position="29"/>
    </location>
</feature>
<reference evidence="2 3" key="1">
    <citation type="submission" date="2017-05" db="EMBL/GenBank/DDBJ databases">
        <title>Genomic insights into alkan degradation activity of Oleiphilus messinensis.</title>
        <authorList>
            <person name="Kozyavkin S.A."/>
            <person name="Slesarev A.I."/>
            <person name="Golyshin P.N."/>
            <person name="Korzhenkov A."/>
            <person name="Golyshina O.N."/>
            <person name="Toshchakov S.V."/>
        </authorList>
    </citation>
    <scope>NUCLEOTIDE SEQUENCE [LARGE SCALE GENOMIC DNA]</scope>
    <source>
        <strain evidence="2 3">ME102</strain>
    </source>
</reference>
<evidence type="ECO:0000256" key="1">
    <source>
        <dbReference type="SAM" id="MobiDB-lite"/>
    </source>
</evidence>
<accession>A0A1Y0IJ66</accession>
<sequence>MDPISGTTFNIDSPNLGTASAAQQSSGSNGGDVSIIDVNHFQTLHQSAPVKTEMTSAVQSVETTGLESAVNMLKDLNGSVASIGEEALNLQAELHDLSPGQMLKLTVQAQQFLFQSQLTANVANRTSEGVQQLFRQQS</sequence>
<dbReference type="AlphaFoldDB" id="A0A1Y0IJ66"/>
<evidence type="ECO:0000313" key="3">
    <source>
        <dbReference type="Proteomes" id="UP000196027"/>
    </source>
</evidence>
<keyword evidence="3" id="KW-1185">Reference proteome</keyword>
<feature type="compositionally biased region" description="Low complexity" evidence="1">
    <location>
        <begin position="17"/>
        <end position="27"/>
    </location>
</feature>
<dbReference type="EMBL" id="CP021425">
    <property type="protein sequence ID" value="ARU59434.1"/>
    <property type="molecule type" value="Genomic_DNA"/>
</dbReference>
<dbReference type="RefSeq" id="WP_087464107.1">
    <property type="nucleotide sequence ID" value="NZ_CP021425.1"/>
</dbReference>
<feature type="compositionally biased region" description="Polar residues" evidence="1">
    <location>
        <begin position="1"/>
        <end position="16"/>
    </location>
</feature>
<dbReference type="Proteomes" id="UP000196027">
    <property type="component" value="Chromosome"/>
</dbReference>
<organism evidence="2 3">
    <name type="scientific">Oleiphilus messinensis</name>
    <dbReference type="NCBI Taxonomy" id="141451"/>
    <lineage>
        <taxon>Bacteria</taxon>
        <taxon>Pseudomonadati</taxon>
        <taxon>Pseudomonadota</taxon>
        <taxon>Gammaproteobacteria</taxon>
        <taxon>Oceanospirillales</taxon>
        <taxon>Oleiphilaceae</taxon>
        <taxon>Oleiphilus</taxon>
    </lineage>
</organism>
<gene>
    <name evidence="2" type="ORF">OLMES_5454</name>
</gene>
<proteinExistence type="predicted"/>
<dbReference type="KEGG" id="ome:OLMES_5454"/>
<dbReference type="OrthoDB" id="7565554at2"/>